<keyword evidence="2" id="KW-1185">Reference proteome</keyword>
<name>A0AAW2GWM6_9HYME</name>
<evidence type="ECO:0000313" key="1">
    <source>
        <dbReference type="EMBL" id="KAL0131707.1"/>
    </source>
</evidence>
<dbReference type="AlphaFoldDB" id="A0AAW2GWM6"/>
<comment type="caution">
    <text evidence="1">The sequence shown here is derived from an EMBL/GenBank/DDBJ whole genome shotgun (WGS) entry which is preliminary data.</text>
</comment>
<proteinExistence type="predicted"/>
<dbReference type="Proteomes" id="UP001430953">
    <property type="component" value="Unassembled WGS sequence"/>
</dbReference>
<protein>
    <submittedName>
        <fullName evidence="1">Uncharacterized protein</fullName>
    </submittedName>
</protein>
<gene>
    <name evidence="1" type="ORF">PUN28_002925</name>
</gene>
<dbReference type="EMBL" id="JADYXP020000002">
    <property type="protein sequence ID" value="KAL0131707.1"/>
    <property type="molecule type" value="Genomic_DNA"/>
</dbReference>
<accession>A0AAW2GWM6</accession>
<evidence type="ECO:0000313" key="2">
    <source>
        <dbReference type="Proteomes" id="UP001430953"/>
    </source>
</evidence>
<sequence>MPAVGWVLRARLRNRGRRRDYAARNNALSNYYSRKMRKGLFHGVLYLINYLRDRYRGPANSLCNCRVIWRTVAGPKNSRNTIPLVTRSPYWDCNKKKKKKKRKKKSKEERICVILKALPTRKYEKSSIKLHFLQVVYFLSAVYTADASAAVHLAINNLCSFRTPRADPADCLKSFDFYYPRSRARRNCYDHCRRRRLLGARLPRKRLDSYDIVISRTLLGIMFSINRSQRENLRVARERIRFVIKLSFRAESIFPVRARRVGGWLASGCSERTERGRERETERTV</sequence>
<reference evidence="1 2" key="1">
    <citation type="submission" date="2023-03" db="EMBL/GenBank/DDBJ databases">
        <title>High recombination rates correlate with genetic variation in Cardiocondyla obscurior ants.</title>
        <authorList>
            <person name="Errbii M."/>
        </authorList>
    </citation>
    <scope>NUCLEOTIDE SEQUENCE [LARGE SCALE GENOMIC DNA]</scope>
    <source>
        <strain evidence="1">Alpha-2009</strain>
        <tissue evidence="1">Whole body</tissue>
    </source>
</reference>
<organism evidence="1 2">
    <name type="scientific">Cardiocondyla obscurior</name>
    <dbReference type="NCBI Taxonomy" id="286306"/>
    <lineage>
        <taxon>Eukaryota</taxon>
        <taxon>Metazoa</taxon>
        <taxon>Ecdysozoa</taxon>
        <taxon>Arthropoda</taxon>
        <taxon>Hexapoda</taxon>
        <taxon>Insecta</taxon>
        <taxon>Pterygota</taxon>
        <taxon>Neoptera</taxon>
        <taxon>Endopterygota</taxon>
        <taxon>Hymenoptera</taxon>
        <taxon>Apocrita</taxon>
        <taxon>Aculeata</taxon>
        <taxon>Formicoidea</taxon>
        <taxon>Formicidae</taxon>
        <taxon>Myrmicinae</taxon>
        <taxon>Cardiocondyla</taxon>
    </lineage>
</organism>